<evidence type="ECO:0000313" key="7">
    <source>
        <dbReference type="EMBL" id="PMD44624.1"/>
    </source>
</evidence>
<dbReference type="Pfam" id="PF00067">
    <property type="entry name" value="p450"/>
    <property type="match status" value="2"/>
</dbReference>
<dbReference type="SUPFAM" id="SSF48264">
    <property type="entry name" value="Cytochrome P450"/>
    <property type="match status" value="1"/>
</dbReference>
<evidence type="ECO:0000256" key="6">
    <source>
        <dbReference type="RuleBase" id="RU000461"/>
    </source>
</evidence>
<dbReference type="InterPro" id="IPR050121">
    <property type="entry name" value="Cytochrome_P450_monoxygenase"/>
</dbReference>
<evidence type="ECO:0000256" key="1">
    <source>
        <dbReference type="ARBA" id="ARBA00001971"/>
    </source>
</evidence>
<evidence type="ECO:0000256" key="2">
    <source>
        <dbReference type="ARBA" id="ARBA00010617"/>
    </source>
</evidence>
<keyword evidence="5 6" id="KW-0349">Heme</keyword>
<reference evidence="7 8" key="1">
    <citation type="submission" date="2016-04" db="EMBL/GenBank/DDBJ databases">
        <title>A degradative enzymes factory behind the ericoid mycorrhizal symbiosis.</title>
        <authorList>
            <consortium name="DOE Joint Genome Institute"/>
            <person name="Martino E."/>
            <person name="Morin E."/>
            <person name="Grelet G."/>
            <person name="Kuo A."/>
            <person name="Kohler A."/>
            <person name="Daghino S."/>
            <person name="Barry K."/>
            <person name="Choi C."/>
            <person name="Cichocki N."/>
            <person name="Clum A."/>
            <person name="Copeland A."/>
            <person name="Hainaut M."/>
            <person name="Haridas S."/>
            <person name="Labutti K."/>
            <person name="Lindquist E."/>
            <person name="Lipzen A."/>
            <person name="Khouja H.-R."/>
            <person name="Murat C."/>
            <person name="Ohm R."/>
            <person name="Olson A."/>
            <person name="Spatafora J."/>
            <person name="Veneault-Fourrey C."/>
            <person name="Henrissat B."/>
            <person name="Grigoriev I."/>
            <person name="Martin F."/>
            <person name="Perotto S."/>
        </authorList>
    </citation>
    <scope>NUCLEOTIDE SEQUENCE [LARGE SCALE GENOMIC DNA]</scope>
    <source>
        <strain evidence="7 8">F</strain>
    </source>
</reference>
<dbReference type="PANTHER" id="PTHR24305">
    <property type="entry name" value="CYTOCHROME P450"/>
    <property type="match status" value="1"/>
</dbReference>
<feature type="binding site" description="axial binding residue" evidence="5">
    <location>
        <position position="526"/>
    </location>
    <ligand>
        <name>heme</name>
        <dbReference type="ChEBI" id="CHEBI:30413"/>
    </ligand>
    <ligandPart>
        <name>Fe</name>
        <dbReference type="ChEBI" id="CHEBI:18248"/>
    </ligandPart>
</feature>
<dbReference type="Proteomes" id="UP000235786">
    <property type="component" value="Unassembled WGS sequence"/>
</dbReference>
<dbReference type="InterPro" id="IPR001128">
    <property type="entry name" value="Cyt_P450"/>
</dbReference>
<accession>A0A2J6S1H4</accession>
<dbReference type="PROSITE" id="PS00086">
    <property type="entry name" value="CYTOCHROME_P450"/>
    <property type="match status" value="1"/>
</dbReference>
<proteinExistence type="inferred from homology"/>
<dbReference type="PRINTS" id="PR00465">
    <property type="entry name" value="EP450IV"/>
</dbReference>
<evidence type="ECO:0000256" key="4">
    <source>
        <dbReference type="ARBA" id="ARBA00023004"/>
    </source>
</evidence>
<keyword evidence="6" id="KW-0560">Oxidoreductase</keyword>
<keyword evidence="3 5" id="KW-0479">Metal-binding</keyword>
<dbReference type="GO" id="GO:0004497">
    <property type="term" value="F:monooxygenase activity"/>
    <property type="evidence" value="ECO:0007669"/>
    <property type="project" value="UniProtKB-KW"/>
</dbReference>
<dbReference type="Gene3D" id="1.10.630.10">
    <property type="entry name" value="Cytochrome P450"/>
    <property type="match status" value="1"/>
</dbReference>
<keyword evidence="8" id="KW-1185">Reference proteome</keyword>
<comment type="cofactor">
    <cofactor evidence="1 5">
        <name>heme</name>
        <dbReference type="ChEBI" id="CHEBI:30413"/>
    </cofactor>
</comment>
<dbReference type="AlphaFoldDB" id="A0A2J6S1H4"/>
<dbReference type="PANTHER" id="PTHR24305:SF232">
    <property type="entry name" value="P450, PUTATIVE (EUROFUNG)-RELATED"/>
    <property type="match status" value="1"/>
</dbReference>
<evidence type="ECO:0000256" key="5">
    <source>
        <dbReference type="PIRSR" id="PIRSR602403-1"/>
    </source>
</evidence>
<dbReference type="PRINTS" id="PR00385">
    <property type="entry name" value="P450"/>
</dbReference>
<dbReference type="InterPro" id="IPR017972">
    <property type="entry name" value="Cyt_P450_CS"/>
</dbReference>
<name>A0A2J6S1H4_HYAVF</name>
<keyword evidence="4 5" id="KW-0408">Iron</keyword>
<dbReference type="STRING" id="1149755.A0A2J6S1H4"/>
<dbReference type="InterPro" id="IPR036396">
    <property type="entry name" value="Cyt_P450_sf"/>
</dbReference>
<keyword evidence="6" id="KW-0503">Monooxygenase</keyword>
<evidence type="ECO:0000313" key="8">
    <source>
        <dbReference type="Proteomes" id="UP000235786"/>
    </source>
</evidence>
<dbReference type="GO" id="GO:0005506">
    <property type="term" value="F:iron ion binding"/>
    <property type="evidence" value="ECO:0007669"/>
    <property type="project" value="InterPro"/>
</dbReference>
<comment type="similarity">
    <text evidence="2 6">Belongs to the cytochrome P450 family.</text>
</comment>
<organism evidence="7 8">
    <name type="scientific">Hyaloscypha variabilis (strain UAMH 11265 / GT02V1 / F)</name>
    <name type="common">Meliniomyces variabilis</name>
    <dbReference type="NCBI Taxonomy" id="1149755"/>
    <lineage>
        <taxon>Eukaryota</taxon>
        <taxon>Fungi</taxon>
        <taxon>Dikarya</taxon>
        <taxon>Ascomycota</taxon>
        <taxon>Pezizomycotina</taxon>
        <taxon>Leotiomycetes</taxon>
        <taxon>Helotiales</taxon>
        <taxon>Hyaloscyphaceae</taxon>
        <taxon>Hyaloscypha</taxon>
        <taxon>Hyaloscypha variabilis</taxon>
    </lineage>
</organism>
<sequence length="547" mass="61469">MTESSTFPLTGLNSLVWLALIGTVSLCLCLCHRWALSSPIPGIPYNKEAAESLLGDVIPMIQHIRRTQEVASWWTLQTVKLRSPIIQLFIRPFGKPFVFISDFREAQDILLRRTKEFDRSTLFSDVFSGIVPNHHAIMKTTDVFKQQRRWLQDLMTHDFLQKVAAPRVYASFEDLMKLWAEKSRLAEGHPFAPSQDVNRAALDAVWGVMFAADPSNNATRAQFQYFASIKALDLPSDVDKEVQIPQGPDPVIFKAITALVMSVGLTAKVPLPALAHWLLRQFPYMRKLKAVKDEFLKGEVEKSLQRFAGTMGDDIQVNCGTDEVLRREKLLSENEGRAPLYHSKGMYDELFGFIVAAHETTATTITWTLKMLTDYQDVQEKLRSTLHSSFVTPKSENRPPTHQEIVKSVIPYLDAVIEEAIRYSRTSTTVIRTTATDVQVLGATIPKDTEVFLLSQGPSIFSPAFPIPDSLRSKSALAAKDRIGSWDPKDIGDFKPERWLKEENGKVVFDAASGPMLTFGLGPRGCFGRRLAYLEMRLVVVLLVLGV</sequence>
<protein>
    <submittedName>
        <fullName evidence="7">Cytochrome P450</fullName>
    </submittedName>
</protein>
<evidence type="ECO:0000256" key="3">
    <source>
        <dbReference type="ARBA" id="ARBA00022723"/>
    </source>
</evidence>
<dbReference type="OrthoDB" id="1470350at2759"/>
<dbReference type="GO" id="GO:0016705">
    <property type="term" value="F:oxidoreductase activity, acting on paired donors, with incorporation or reduction of molecular oxygen"/>
    <property type="evidence" value="ECO:0007669"/>
    <property type="project" value="InterPro"/>
</dbReference>
<dbReference type="InterPro" id="IPR002403">
    <property type="entry name" value="Cyt_P450_E_grp-IV"/>
</dbReference>
<dbReference type="EMBL" id="KZ613941">
    <property type="protein sequence ID" value="PMD44624.1"/>
    <property type="molecule type" value="Genomic_DNA"/>
</dbReference>
<gene>
    <name evidence="7" type="ORF">L207DRAFT_552768</name>
</gene>
<dbReference type="GO" id="GO:0020037">
    <property type="term" value="F:heme binding"/>
    <property type="evidence" value="ECO:0007669"/>
    <property type="project" value="InterPro"/>
</dbReference>